<sequence>MDTHPTPPARAKQHPLLIAAAIAVILFCAIGTAAIMGWLPSSTGHNRGQLSDADRAALSAGLQQPGQPGYVAPATVPAAPLASQPPTAYPVQTPVQPTAPAPAGAQSYAAPNTAYGYGGSQGSTSAGADYAPAPAPTSQYAPVERAPAPKVTHQSTKLASNDTGSNWCNNCGNIESIRQIKTRAQGSGVGAAGGAILGGLLGNQVGSGHGRQLATVAGAVGGAVVGNQVEGNMKADVSYEIRVRLDDGTLRTFHQHSAPPWRTGDRVRIVKGSLRSA</sequence>
<evidence type="ECO:0000256" key="3">
    <source>
        <dbReference type="SAM" id="Phobius"/>
    </source>
</evidence>
<dbReference type="EMBL" id="WSES01000003">
    <property type="protein sequence ID" value="MVW60321.1"/>
    <property type="molecule type" value="Genomic_DNA"/>
</dbReference>
<keyword evidence="2 3" id="KW-0472">Membrane</keyword>
<comment type="caution">
    <text evidence="5">The sequence shown here is derived from an EMBL/GenBank/DDBJ whole genome shotgun (WGS) entry which is preliminary data.</text>
</comment>
<evidence type="ECO:0000256" key="2">
    <source>
        <dbReference type="ARBA" id="ARBA00023136"/>
    </source>
</evidence>
<dbReference type="Proteomes" id="UP000443353">
    <property type="component" value="Unassembled WGS sequence"/>
</dbReference>
<dbReference type="InterPro" id="IPR008816">
    <property type="entry name" value="Gly_zipper_2TM_dom"/>
</dbReference>
<dbReference type="InterPro" id="IPR051407">
    <property type="entry name" value="Bact_OM_lipoprot/Surf_antigen"/>
</dbReference>
<feature type="transmembrane region" description="Helical" evidence="3">
    <location>
        <begin position="16"/>
        <end position="39"/>
    </location>
</feature>
<dbReference type="PANTHER" id="PTHR35603:SF2">
    <property type="entry name" value="OUTER MEMBRANE LIPOPROTEIN"/>
    <property type="match status" value="1"/>
</dbReference>
<organism evidence="5 6">
    <name type="scientific">Massilia cellulosiltytica</name>
    <dbReference type="NCBI Taxonomy" id="2683234"/>
    <lineage>
        <taxon>Bacteria</taxon>
        <taxon>Pseudomonadati</taxon>
        <taxon>Pseudomonadota</taxon>
        <taxon>Betaproteobacteria</taxon>
        <taxon>Burkholderiales</taxon>
        <taxon>Oxalobacteraceae</taxon>
        <taxon>Telluria group</taxon>
        <taxon>Massilia</taxon>
    </lineage>
</organism>
<gene>
    <name evidence="5" type="ORF">GPY61_10300</name>
</gene>
<evidence type="ECO:0000256" key="1">
    <source>
        <dbReference type="ARBA" id="ARBA00004370"/>
    </source>
</evidence>
<accession>A0A7X3FYD3</accession>
<evidence type="ECO:0000313" key="5">
    <source>
        <dbReference type="EMBL" id="MVW60321.1"/>
    </source>
</evidence>
<dbReference type="Pfam" id="PF05433">
    <property type="entry name" value="Rick_17kDa_Anti"/>
    <property type="match status" value="1"/>
</dbReference>
<comment type="subcellular location">
    <subcellularLocation>
        <location evidence="1">Membrane</location>
    </subcellularLocation>
</comment>
<keyword evidence="6" id="KW-1185">Reference proteome</keyword>
<dbReference type="AlphaFoldDB" id="A0A7X3FYD3"/>
<keyword evidence="3" id="KW-1133">Transmembrane helix</keyword>
<proteinExistence type="predicted"/>
<dbReference type="PANTHER" id="PTHR35603">
    <property type="match status" value="1"/>
</dbReference>
<dbReference type="RefSeq" id="WP_056127457.1">
    <property type="nucleotide sequence ID" value="NZ_WSES01000003.1"/>
</dbReference>
<reference evidence="5 6" key="1">
    <citation type="submission" date="2019-12" db="EMBL/GenBank/DDBJ databases">
        <authorList>
            <person name="Li C."/>
            <person name="Zhao J."/>
        </authorList>
    </citation>
    <scope>NUCLEOTIDE SEQUENCE [LARGE SCALE GENOMIC DNA]</scope>
    <source>
        <strain evidence="5 6">NEAU-DD11</strain>
    </source>
</reference>
<evidence type="ECO:0000259" key="4">
    <source>
        <dbReference type="Pfam" id="PF05433"/>
    </source>
</evidence>
<name>A0A7X3FYD3_9BURK</name>
<keyword evidence="3" id="KW-0812">Transmembrane</keyword>
<evidence type="ECO:0000313" key="6">
    <source>
        <dbReference type="Proteomes" id="UP000443353"/>
    </source>
</evidence>
<protein>
    <submittedName>
        <fullName evidence="5">Glycine zipper 2TM domain-containing protein</fullName>
    </submittedName>
</protein>
<dbReference type="GO" id="GO:0019867">
    <property type="term" value="C:outer membrane"/>
    <property type="evidence" value="ECO:0007669"/>
    <property type="project" value="InterPro"/>
</dbReference>
<feature type="domain" description="Glycine zipper 2TM" evidence="4">
    <location>
        <begin position="190"/>
        <end position="230"/>
    </location>
</feature>